<evidence type="ECO:0000256" key="7">
    <source>
        <dbReference type="SAM" id="MobiDB-lite"/>
    </source>
</evidence>
<dbReference type="RefSeq" id="XP_024510480.1">
    <property type="nucleotide sequence ID" value="XM_024644976.1"/>
</dbReference>
<dbReference type="GeneID" id="36383664"/>
<keyword evidence="5" id="KW-0966">Cell projection</keyword>
<dbReference type="OrthoDB" id="2133912at2759"/>
<dbReference type="EMBL" id="LN609530">
    <property type="protein sequence ID" value="CEF71284.1"/>
    <property type="molecule type" value="Genomic_DNA"/>
</dbReference>
<dbReference type="Proteomes" id="UP000035682">
    <property type="component" value="Unplaced"/>
</dbReference>
<feature type="region of interest" description="Disordered" evidence="7">
    <location>
        <begin position="1077"/>
        <end position="1097"/>
    </location>
</feature>
<evidence type="ECO:0000256" key="2">
    <source>
        <dbReference type="ARBA" id="ARBA00006042"/>
    </source>
</evidence>
<evidence type="ECO:0000256" key="4">
    <source>
        <dbReference type="ARBA" id="ARBA00023069"/>
    </source>
</evidence>
<name>A0A090LUI8_STRRB</name>
<dbReference type="GO" id="GO:1905515">
    <property type="term" value="P:non-motile cilium assembly"/>
    <property type="evidence" value="ECO:0007669"/>
    <property type="project" value="TreeGrafter"/>
</dbReference>
<keyword evidence="10" id="KW-1185">Reference proteome</keyword>
<feature type="coiled-coil region" evidence="6">
    <location>
        <begin position="201"/>
        <end position="408"/>
    </location>
</feature>
<feature type="coiled-coil region" evidence="6">
    <location>
        <begin position="479"/>
        <end position="524"/>
    </location>
</feature>
<evidence type="ECO:0000313" key="10">
    <source>
        <dbReference type="Proteomes" id="UP000035682"/>
    </source>
</evidence>
<keyword evidence="4" id="KW-0969">Cilium</keyword>
<sequence>MVGRPPIETWNRSELEDKYLKLYTSEFELKKKNKSLENELKKYNTKIRKKISGESNSTVNEYQTNINSLKHEKEILIQKIGALKQQLLAYTTPQMRQVGINLLTSRPGNMTTLRTLMTTGERPSAKMIIGTSKWSNKNTEINNQPNDIMNKNAQIDNKQNINYNNSDYSKNNKITNNNKVEKNIQPTINSPNLQNPDMELYSQLKVNYIKINRELREKNDETNLLQKQLQDKINLINNLQEELNNLSDENVILKKEKKQSAKTLKELEKKIQLNLEDLDSNIESTQKLTNNFENERNKIEKPLLEAEIRQLKDEIYSLKEINEKLIKNSFEQDNCGKVRIDQLNSLKGTIEMLNEKVEKLKNNNDELERRIQYLNIEKKTIEKHLENKEEHNQDKKSSNIELKNILEEFSQIKNINKNTIDIDNNVNDLFVNINNMIEKYSKEDSNINDKEFEYKKMYEEVHEEMEKLRNLLVLQHNINEKQINEIELLKINNSLLSEELTKRKKIIEENKTKYNLEINKLKRQINKKYSLPYNIDVSPGPIPFEGNEDIGTINEMSVILKGIQFNEEFQINSQCLYFISLEFFNFEILTTPSFSGISCSFEYTAIYDLIVSELLVYYMENEGIYIELYKVVGSECTKLGSNIISLKSLFHSSKILDNEIIIYDIENKSQIGSIKYNIILTDIIFECIKEGYKKLYLKDNITTLKNIESLKQDTSLNTIKNNTKIKDKLEEEKFLNENIENDKFNTKIQKDILNWKSNKQISEDETISILNNKQLNIESIKENNSEENKILSNVLQNISNIDEDKIDEIPLTFNPTTLSNIEEESLSQSSEINDKNKINEEIIINVDIYGILTLSNITKNNDIVTFIAYQIPGHSAYLSEPIKGLNPIYNSHKVWNILLDYNNISNIIKESIFIYIVDDNKYKRNIPDNNVFDEAVLCYTIINIKNIDLNKPMYGDYETYLGNGKKSNTKLRLAIYAGPQKDEKDFFNKPLSSLINNNKDKNNSENDILINNLTSNDKKKITNSSNSNPSSTTSSETKTYIKSEISSNSESYDNKIIQNNNLNQEKIKIPLSKQLFPIPPSRNVTQKKENDSTSSHSSIITVTEMNINNSKNESALPPIKSTIPLEILNNEMISNIDEKQINEIKDYTTSFDDKSNSEILSIKSDKTNSNKSIDKKENKEYVKGVGFMSPLHYSISPSNSYTSYTSTNDNKKKENILKKKEPSLYDNEKMKLIKPITHQTTLNKDILNNSTKGGILNINILSFYVTENFYYIYGRNINFNIFFEWQIIDIDQDMCESNESLSISNYPNIPIIVNSKNEYILTKRQIELLEQWQELGNKLTFTMVSDPGDEGECDDIGTSSFDLQYINVGHPIEIKIYNNDGDWIASMNVEVNLQYT</sequence>
<feature type="compositionally biased region" description="Low complexity" evidence="7">
    <location>
        <begin position="1022"/>
        <end position="1038"/>
    </location>
</feature>
<gene>
    <name evidence="9 11 12" type="ORF">SRAE_X000061100</name>
</gene>
<feature type="coiled-coil region" evidence="6">
    <location>
        <begin position="26"/>
        <end position="86"/>
    </location>
</feature>
<keyword evidence="3 6" id="KW-0175">Coiled coil</keyword>
<dbReference type="WBParaSite" id="SRAE_X000061100.1">
    <property type="protein sequence ID" value="SRAE_X000061100.1"/>
    <property type="gene ID" value="WBGene00266170"/>
</dbReference>
<dbReference type="PANTHER" id="PTHR14240:SF1">
    <property type="entry name" value="PROTEIN FANTOM-RELATED"/>
    <property type="match status" value="1"/>
</dbReference>
<dbReference type="CTD" id="36383664"/>
<feature type="region of interest" description="Disordered" evidence="7">
    <location>
        <begin position="1018"/>
        <end position="1039"/>
    </location>
</feature>
<accession>A0A090LUI8</accession>
<evidence type="ECO:0000313" key="9">
    <source>
        <dbReference type="EMBL" id="CEF71284.1"/>
    </source>
</evidence>
<comment type="similarity">
    <text evidence="2">Belongs to the RPGRIP1 family.</text>
</comment>
<evidence type="ECO:0000259" key="8">
    <source>
        <dbReference type="Pfam" id="PF11618"/>
    </source>
</evidence>
<evidence type="ECO:0000313" key="12">
    <source>
        <dbReference type="WormBase" id="SRAE_X000061100"/>
    </source>
</evidence>
<reference evidence="9 10" key="1">
    <citation type="submission" date="2014-09" db="EMBL/GenBank/DDBJ databases">
        <authorList>
            <person name="Martin A.A."/>
        </authorList>
    </citation>
    <scope>NUCLEOTIDE SEQUENCE</scope>
    <source>
        <strain evidence="10">ED321</strain>
        <strain evidence="9">ED321 Heterogonic</strain>
    </source>
</reference>
<dbReference type="InterPro" id="IPR021656">
    <property type="entry name" value="C2-C2_1"/>
</dbReference>
<dbReference type="SUPFAM" id="SSF49562">
    <property type="entry name" value="C2 domain (Calcium/lipid-binding domain, CaLB)"/>
    <property type="match status" value="1"/>
</dbReference>
<dbReference type="GO" id="GO:0005856">
    <property type="term" value="C:cytoskeleton"/>
    <property type="evidence" value="ECO:0007669"/>
    <property type="project" value="UniProtKB-ARBA"/>
</dbReference>
<dbReference type="Pfam" id="PF11618">
    <property type="entry name" value="C2-C2_1"/>
    <property type="match status" value="1"/>
</dbReference>
<proteinExistence type="inferred from homology"/>
<dbReference type="GO" id="GO:0035869">
    <property type="term" value="C:ciliary transition zone"/>
    <property type="evidence" value="ECO:0007669"/>
    <property type="project" value="TreeGrafter"/>
</dbReference>
<evidence type="ECO:0000256" key="6">
    <source>
        <dbReference type="SAM" id="Coils"/>
    </source>
</evidence>
<evidence type="ECO:0000313" key="11">
    <source>
        <dbReference type="WBParaSite" id="SRAE_X000061100.1"/>
    </source>
</evidence>
<comment type="subcellular location">
    <subcellularLocation>
        <location evidence="1">Cell projection</location>
        <location evidence="1">Cilium</location>
    </subcellularLocation>
</comment>
<evidence type="ECO:0000256" key="1">
    <source>
        <dbReference type="ARBA" id="ARBA00004138"/>
    </source>
</evidence>
<dbReference type="PANTHER" id="PTHR14240">
    <property type="entry name" value="RETINITIS PIGMENTOSA GTPASE REGULATOR-INTERACTING PROTEIN"/>
    <property type="match status" value="1"/>
</dbReference>
<dbReference type="STRING" id="34506.A0A090LUI8"/>
<dbReference type="InterPro" id="IPR035892">
    <property type="entry name" value="C2_domain_sf"/>
</dbReference>
<dbReference type="Gene3D" id="2.60.40.150">
    <property type="entry name" value="C2 domain"/>
    <property type="match status" value="1"/>
</dbReference>
<organism evidence="9">
    <name type="scientific">Strongyloides ratti</name>
    <name type="common">Parasitic roundworm</name>
    <dbReference type="NCBI Taxonomy" id="34506"/>
    <lineage>
        <taxon>Eukaryota</taxon>
        <taxon>Metazoa</taxon>
        <taxon>Ecdysozoa</taxon>
        <taxon>Nematoda</taxon>
        <taxon>Chromadorea</taxon>
        <taxon>Rhabditida</taxon>
        <taxon>Tylenchina</taxon>
        <taxon>Panagrolaimomorpha</taxon>
        <taxon>Strongyloidoidea</taxon>
        <taxon>Strongyloididae</taxon>
        <taxon>Strongyloides</taxon>
    </lineage>
</organism>
<protein>
    <submittedName>
        <fullName evidence="11">C2-C2_1 domain-containing protein</fullName>
    </submittedName>
</protein>
<reference evidence="11" key="2">
    <citation type="submission" date="2020-12" db="UniProtKB">
        <authorList>
            <consortium name="WormBaseParasite"/>
        </authorList>
    </citation>
    <scope>IDENTIFICATION</scope>
</reference>
<dbReference type="WormBase" id="SRAE_X000061100">
    <property type="protein sequence ID" value="SRP10689"/>
    <property type="gene ID" value="WBGene00266170"/>
</dbReference>
<evidence type="ECO:0000256" key="5">
    <source>
        <dbReference type="ARBA" id="ARBA00023273"/>
    </source>
</evidence>
<feature type="domain" description="RPGR-interacting protein 1 first C2" evidence="8">
    <location>
        <begin position="556"/>
        <end position="680"/>
    </location>
</feature>
<evidence type="ECO:0000256" key="3">
    <source>
        <dbReference type="ARBA" id="ARBA00023054"/>
    </source>
</evidence>
<dbReference type="InterPro" id="IPR031139">
    <property type="entry name" value="RPGRIP1_fam"/>
</dbReference>